<name>A0A1L4D1S2_9BACT</name>
<sequence length="184" mass="21489">MQYYSAFSQDEQHYIYCNKINGLEMNSSWVGDNYGNYQKTTGKWIKSENKPMIFQSKKLIDNLKISCAKIFSGTDPKQIYVTIKDSKISFQYPIVNLSDRNPLTVENLKTLNHQDIISYRYLLGLAYASDFAYFIEPGRKNTTQSDIYSYSERIKDKTGFEYLPYSIRRSEKSNVLSIAFINHK</sequence>
<organism evidence="1 2">
    <name type="scientific">Silvanigrella aquatica</name>
    <dbReference type="NCBI Taxonomy" id="1915309"/>
    <lineage>
        <taxon>Bacteria</taxon>
        <taxon>Pseudomonadati</taxon>
        <taxon>Bdellovibrionota</taxon>
        <taxon>Oligoflexia</taxon>
        <taxon>Silvanigrellales</taxon>
        <taxon>Silvanigrellaceae</taxon>
        <taxon>Silvanigrella</taxon>
    </lineage>
</organism>
<dbReference type="STRING" id="1915309.AXG55_09585"/>
<proteinExistence type="predicted"/>
<evidence type="ECO:0000313" key="2">
    <source>
        <dbReference type="Proteomes" id="UP000184731"/>
    </source>
</evidence>
<keyword evidence="2" id="KW-1185">Reference proteome</keyword>
<dbReference type="EMBL" id="CP017834">
    <property type="protein sequence ID" value="APJ04141.1"/>
    <property type="molecule type" value="Genomic_DNA"/>
</dbReference>
<accession>A0A1L4D1S2</accession>
<reference evidence="1 2" key="1">
    <citation type="submission" date="2016-10" db="EMBL/GenBank/DDBJ databases">
        <title>Silvanigrella aquatica sp. nov., isolated from a freshwater lake located in the Black Forest, Germany, description of Silvanigrellaceae fam. nov., Silvanigrellales ord. nov., reclassification of the order Bdellovibrionales in the class Oligoflexia, reclassification of the families Bacteriovoracaceae and Halobacteriovoraceae in the new order Bacteriovoracales ord. nov., and reclassification of the family Pseudobacteriovoracaceae in the order Oligoflexiales.</title>
        <authorList>
            <person name="Hahn M.W."/>
            <person name="Schmidt J."/>
            <person name="Koll U."/>
            <person name="Rohde M."/>
            <person name="Verbag S."/>
            <person name="Pitt A."/>
            <person name="Nakai R."/>
            <person name="Naganuma T."/>
            <person name="Lang E."/>
        </authorList>
    </citation>
    <scope>NUCLEOTIDE SEQUENCE [LARGE SCALE GENOMIC DNA]</scope>
    <source>
        <strain evidence="1 2">MWH-Nonnen-W8red</strain>
    </source>
</reference>
<dbReference type="AlphaFoldDB" id="A0A1L4D1S2"/>
<dbReference type="KEGG" id="saqi:AXG55_09585"/>
<gene>
    <name evidence="1" type="ORF">AXG55_09585</name>
</gene>
<dbReference type="Proteomes" id="UP000184731">
    <property type="component" value="Chromosome"/>
</dbReference>
<evidence type="ECO:0000313" key="1">
    <source>
        <dbReference type="EMBL" id="APJ04141.1"/>
    </source>
</evidence>
<protein>
    <submittedName>
        <fullName evidence="1">Uncharacterized protein</fullName>
    </submittedName>
</protein>